<keyword evidence="3" id="KW-1185">Reference proteome</keyword>
<dbReference type="RefSeq" id="WP_135225500.1">
    <property type="nucleotide sequence ID" value="NZ_CP132508.1"/>
</dbReference>
<accession>A0ABZ0QNC4</accession>
<dbReference type="InterPro" id="IPR000944">
    <property type="entry name" value="Tscrpt_reg_Rrf2"/>
</dbReference>
<sequence>MQLSTRGRYGVRAMYELARRYGQGPVPLREVAEAQQLPENYLEQLMAPLRKGGLVQSVRGAQGGYVLAREPQKITVADVVRLLDGPIGPETDREATGSPSVADPVWEAVREAITRVLEGTTLEDLVRQAEERSRGGYMFYI</sequence>
<dbReference type="PANTHER" id="PTHR33221:SF5">
    <property type="entry name" value="HTH-TYPE TRANSCRIPTIONAL REGULATOR ISCR"/>
    <property type="match status" value="1"/>
</dbReference>
<dbReference type="InterPro" id="IPR030489">
    <property type="entry name" value="TR_Rrf2-type_CS"/>
</dbReference>
<keyword evidence="1" id="KW-0238">DNA-binding</keyword>
<reference evidence="2 3" key="1">
    <citation type="submission" date="2023-08" db="EMBL/GenBank/DDBJ databases">
        <title>Genome sequence of Thermaerobacter compostii strain Ins1, a spore-forming filamentous bacterium isolated from a deep geothermal reservoir.</title>
        <authorList>
            <person name="Bregnard D."/>
            <person name="Gonzalez D."/>
            <person name="Junier P."/>
        </authorList>
    </citation>
    <scope>NUCLEOTIDE SEQUENCE [LARGE SCALE GENOMIC DNA]</scope>
    <source>
        <strain evidence="2 3">Ins1</strain>
    </source>
</reference>
<dbReference type="InterPro" id="IPR036390">
    <property type="entry name" value="WH_DNA-bd_sf"/>
</dbReference>
<dbReference type="PROSITE" id="PS51197">
    <property type="entry name" value="HTH_RRF2_2"/>
    <property type="match status" value="1"/>
</dbReference>
<dbReference type="PANTHER" id="PTHR33221">
    <property type="entry name" value="WINGED HELIX-TURN-HELIX TRANSCRIPTIONAL REGULATOR, RRF2 FAMILY"/>
    <property type="match status" value="1"/>
</dbReference>
<dbReference type="NCBIfam" id="TIGR00738">
    <property type="entry name" value="rrf2_super"/>
    <property type="match status" value="1"/>
</dbReference>
<organism evidence="2 3">
    <name type="scientific">Thermaerobacter composti</name>
    <dbReference type="NCBI Taxonomy" id="554949"/>
    <lineage>
        <taxon>Bacteria</taxon>
        <taxon>Bacillati</taxon>
        <taxon>Bacillota</taxon>
        <taxon>Clostridia</taxon>
        <taxon>Eubacteriales</taxon>
        <taxon>Clostridiales Family XVII. Incertae Sedis</taxon>
        <taxon>Thermaerobacter</taxon>
    </lineage>
</organism>
<evidence type="ECO:0000256" key="1">
    <source>
        <dbReference type="ARBA" id="ARBA00023125"/>
    </source>
</evidence>
<protein>
    <submittedName>
        <fullName evidence="2">Rrf2 family transcriptional regulator</fullName>
    </submittedName>
</protein>
<dbReference type="SUPFAM" id="SSF46785">
    <property type="entry name" value="Winged helix' DNA-binding domain"/>
    <property type="match status" value="1"/>
</dbReference>
<evidence type="ECO:0000313" key="3">
    <source>
        <dbReference type="Proteomes" id="UP001304683"/>
    </source>
</evidence>
<dbReference type="EMBL" id="CP132508">
    <property type="protein sequence ID" value="WPD18007.1"/>
    <property type="molecule type" value="Genomic_DNA"/>
</dbReference>
<dbReference type="InterPro" id="IPR036388">
    <property type="entry name" value="WH-like_DNA-bd_sf"/>
</dbReference>
<dbReference type="Pfam" id="PF02082">
    <property type="entry name" value="Rrf2"/>
    <property type="match status" value="1"/>
</dbReference>
<name>A0ABZ0QNC4_9FIRM</name>
<dbReference type="Proteomes" id="UP001304683">
    <property type="component" value="Chromosome"/>
</dbReference>
<dbReference type="PROSITE" id="PS01332">
    <property type="entry name" value="HTH_RRF2_1"/>
    <property type="match status" value="1"/>
</dbReference>
<dbReference type="Gene3D" id="1.10.10.10">
    <property type="entry name" value="Winged helix-like DNA-binding domain superfamily/Winged helix DNA-binding domain"/>
    <property type="match status" value="1"/>
</dbReference>
<evidence type="ECO:0000313" key="2">
    <source>
        <dbReference type="EMBL" id="WPD18007.1"/>
    </source>
</evidence>
<proteinExistence type="predicted"/>
<gene>
    <name evidence="2" type="ORF">Q5761_06305</name>
</gene>